<evidence type="ECO:0000313" key="1">
    <source>
        <dbReference type="EMBL" id="CAB4135755.1"/>
    </source>
</evidence>
<sequence length="64" mass="7299">MKIKVEKDLKHPILGLIQAGSEIEITDNEGVPTEIFWRNRLRDSAIDNVISIVENIILTTKKNK</sequence>
<dbReference type="EMBL" id="LR796304">
    <property type="protein sequence ID" value="CAB4135755.1"/>
    <property type="molecule type" value="Genomic_DNA"/>
</dbReference>
<reference evidence="1" key="1">
    <citation type="submission" date="2020-04" db="EMBL/GenBank/DDBJ databases">
        <authorList>
            <person name="Chiriac C."/>
            <person name="Salcher M."/>
            <person name="Ghai R."/>
            <person name="Kavagutti S V."/>
        </authorList>
    </citation>
    <scope>NUCLEOTIDE SEQUENCE</scope>
</reference>
<organism evidence="1">
    <name type="scientific">uncultured Caudovirales phage</name>
    <dbReference type="NCBI Taxonomy" id="2100421"/>
    <lineage>
        <taxon>Viruses</taxon>
        <taxon>Duplodnaviria</taxon>
        <taxon>Heunggongvirae</taxon>
        <taxon>Uroviricota</taxon>
        <taxon>Caudoviricetes</taxon>
        <taxon>Peduoviridae</taxon>
        <taxon>Maltschvirus</taxon>
        <taxon>Maltschvirus maltsch</taxon>
    </lineage>
</organism>
<protein>
    <submittedName>
        <fullName evidence="1">Uncharacterized protein</fullName>
    </submittedName>
</protein>
<name>A0A6J5LMX4_9CAUD</name>
<gene>
    <name evidence="1" type="ORF">UFOVP286_40</name>
</gene>
<accession>A0A6J5LMX4</accession>
<proteinExistence type="predicted"/>